<dbReference type="Proteomes" id="UP000276542">
    <property type="component" value="Unassembled WGS sequence"/>
</dbReference>
<dbReference type="EC" id="3.4.21.89" evidence="5"/>
<accession>A0A3A5HEE9</accession>
<dbReference type="NCBIfam" id="TIGR02228">
    <property type="entry name" value="sigpep_I_arch"/>
    <property type="match status" value="1"/>
</dbReference>
<reference evidence="8" key="1">
    <citation type="submission" date="2018-09" db="EMBL/GenBank/DDBJ databases">
        <authorList>
            <person name="Zhu H."/>
        </authorList>
    </citation>
    <scope>NUCLEOTIDE SEQUENCE [LARGE SCALE GENOMIC DNA]</scope>
    <source>
        <strain evidence="8">K1W22B-1</strain>
    </source>
</reference>
<evidence type="ECO:0000256" key="3">
    <source>
        <dbReference type="ARBA" id="ARBA00022989"/>
    </source>
</evidence>
<dbReference type="OrthoDB" id="4315104at2"/>
<protein>
    <recommendedName>
        <fullName evidence="5">Signal peptidase I</fullName>
        <ecNumber evidence="5">3.4.21.89</ecNumber>
    </recommendedName>
</protein>
<sequence>MRHLLRVVRRAAGLGARLLVMLVLVAGLGFLGSRLLGYQDYVITGGSMSGTFERGSLVIEREVPVGGLEIGDVITYLPPADSGTHSLVTHRIVAITKDEAGTTVLQTKGDANADQDPWLFTLNSPTQPVVVLDVPWVGNALLALADPRSRFVILGLPACAVALLAARDLVAAIRGRGARQPHGSSGTAGAAL</sequence>
<dbReference type="GO" id="GO:0016020">
    <property type="term" value="C:membrane"/>
    <property type="evidence" value="ECO:0007669"/>
    <property type="project" value="UniProtKB-SubCell"/>
</dbReference>
<dbReference type="AlphaFoldDB" id="A0A3A5HEE9"/>
<gene>
    <name evidence="7" type="ORF">D4739_08615</name>
</gene>
<dbReference type="RefSeq" id="WP_120060240.1">
    <property type="nucleotide sequence ID" value="NZ_QYRP01000002.1"/>
</dbReference>
<dbReference type="EMBL" id="QYRP01000002">
    <property type="protein sequence ID" value="RJS46267.1"/>
    <property type="molecule type" value="Genomic_DNA"/>
</dbReference>
<evidence type="ECO:0000256" key="1">
    <source>
        <dbReference type="ARBA" id="ARBA00004370"/>
    </source>
</evidence>
<comment type="subcellular location">
    <subcellularLocation>
        <location evidence="1">Membrane</location>
    </subcellularLocation>
</comment>
<evidence type="ECO:0000256" key="5">
    <source>
        <dbReference type="NCBIfam" id="TIGR02228"/>
    </source>
</evidence>
<evidence type="ECO:0000313" key="8">
    <source>
        <dbReference type="Proteomes" id="UP000276542"/>
    </source>
</evidence>
<dbReference type="CDD" id="cd06530">
    <property type="entry name" value="S26_SPase_I"/>
    <property type="match status" value="1"/>
</dbReference>
<dbReference type="GO" id="GO:0006465">
    <property type="term" value="P:signal peptide processing"/>
    <property type="evidence" value="ECO:0007669"/>
    <property type="project" value="UniProtKB-UniRule"/>
</dbReference>
<dbReference type="InterPro" id="IPR001733">
    <property type="entry name" value="Peptidase_S26B"/>
</dbReference>
<dbReference type="InterPro" id="IPR019533">
    <property type="entry name" value="Peptidase_S26"/>
</dbReference>
<evidence type="ECO:0000256" key="4">
    <source>
        <dbReference type="ARBA" id="ARBA00023136"/>
    </source>
</evidence>
<evidence type="ECO:0000256" key="2">
    <source>
        <dbReference type="ARBA" id="ARBA00022692"/>
    </source>
</evidence>
<dbReference type="GO" id="GO:0004252">
    <property type="term" value="F:serine-type endopeptidase activity"/>
    <property type="evidence" value="ECO:0007669"/>
    <property type="project" value="UniProtKB-UniRule"/>
</dbReference>
<organism evidence="7 8">
    <name type="scientific">Nocardioides cavernaquae</name>
    <dbReference type="NCBI Taxonomy" id="2321396"/>
    <lineage>
        <taxon>Bacteria</taxon>
        <taxon>Bacillati</taxon>
        <taxon>Actinomycetota</taxon>
        <taxon>Actinomycetes</taxon>
        <taxon>Propionibacteriales</taxon>
        <taxon>Nocardioidaceae</taxon>
        <taxon>Nocardioides</taxon>
    </lineage>
</organism>
<feature type="transmembrane region" description="Helical" evidence="6">
    <location>
        <begin position="12"/>
        <end position="31"/>
    </location>
</feature>
<dbReference type="SUPFAM" id="SSF51306">
    <property type="entry name" value="LexA/Signal peptidase"/>
    <property type="match status" value="1"/>
</dbReference>
<dbReference type="InterPro" id="IPR036286">
    <property type="entry name" value="LexA/Signal_pep-like_sf"/>
</dbReference>
<keyword evidence="8" id="KW-1185">Reference proteome</keyword>
<proteinExistence type="predicted"/>
<name>A0A3A5HEE9_9ACTN</name>
<keyword evidence="3 6" id="KW-1133">Transmembrane helix</keyword>
<evidence type="ECO:0000256" key="6">
    <source>
        <dbReference type="SAM" id="Phobius"/>
    </source>
</evidence>
<dbReference type="GO" id="GO:0009003">
    <property type="term" value="F:signal peptidase activity"/>
    <property type="evidence" value="ECO:0007669"/>
    <property type="project" value="UniProtKB-EC"/>
</dbReference>
<keyword evidence="7" id="KW-0378">Hydrolase</keyword>
<evidence type="ECO:0000313" key="7">
    <source>
        <dbReference type="EMBL" id="RJS46267.1"/>
    </source>
</evidence>
<keyword evidence="2 6" id="KW-0812">Transmembrane</keyword>
<keyword evidence="4 6" id="KW-0472">Membrane</keyword>
<comment type="caution">
    <text evidence="7">The sequence shown here is derived from an EMBL/GenBank/DDBJ whole genome shotgun (WGS) entry which is preliminary data.</text>
</comment>